<dbReference type="PANTHER" id="PTHR33067">
    <property type="entry name" value="RNA-DIRECTED DNA POLYMERASE-RELATED"/>
    <property type="match status" value="1"/>
</dbReference>
<dbReference type="Pfam" id="PF17917">
    <property type="entry name" value="RT_RNaseH"/>
    <property type="match status" value="1"/>
</dbReference>
<evidence type="ECO:0000256" key="5">
    <source>
        <dbReference type="ARBA" id="ARBA00022759"/>
    </source>
</evidence>
<keyword evidence="7 10" id="KW-0695">RNA-directed DNA polymerase</keyword>
<dbReference type="GO" id="GO:0016787">
    <property type="term" value="F:hydrolase activity"/>
    <property type="evidence" value="ECO:0007669"/>
    <property type="project" value="UniProtKB-KW"/>
</dbReference>
<dbReference type="FunFam" id="3.10.20.370:FF:000001">
    <property type="entry name" value="Retrovirus-related Pol polyprotein from transposon 17.6-like protein"/>
    <property type="match status" value="1"/>
</dbReference>
<evidence type="ECO:0000256" key="3">
    <source>
        <dbReference type="ARBA" id="ARBA00022695"/>
    </source>
</evidence>
<dbReference type="SUPFAM" id="SSF56672">
    <property type="entry name" value="DNA/RNA polymerases"/>
    <property type="match status" value="1"/>
</dbReference>
<evidence type="ECO:0000256" key="1">
    <source>
        <dbReference type="ARBA" id="ARBA00012493"/>
    </source>
</evidence>
<dbReference type="CDD" id="cd00303">
    <property type="entry name" value="retropepsin_like"/>
    <property type="match status" value="1"/>
</dbReference>
<dbReference type="Gene3D" id="3.10.20.370">
    <property type="match status" value="1"/>
</dbReference>
<sequence>MLFPFSLEGEARIWLEKEPPRSIFTWNDLVSKFINQFFPPFKTTNLRNEITNFQQRFDEPFSEAWDRFKDLLRACPHHGFSKLHQLDTFYNALNSKDQDSLNSAAGDMVKVLLLDKKSQNQAPATIKAVEESCVTCSGAHSYRSCPATDGNVYRDNIQEFVSQAFAVNYNQGNTNYHLPMMLKHAKSIANPRSDLKAITTQSGVSYDGPQIPPLPFFLPKVVENEPEVIKDTVHPANNGSTEDVQPQVVLTQSLILTSEPVNSPIIETVASPVSAPRPILRPSIPYPSRMHDQKLRDKANDQREKFFQFFKDLNFNISFVDALILMQKFGPSIESLLTNKDKLCEPTRTPLNEHCSAVLLNKLPEKLGDPGKFLIPCDFSKKEECLALADLSTSINLTPLSVWNKHSLPDLSPTCMTLELADHLISRPIGVAEDDRFNDLLRACPRHGFSKLYQLDTFYNALNLKDQDSLNSTAGGNFLDKMPRECLAIIESKSKVRYSCNKLVVAKVSMNTFTSGISPDVAELKDMGNNFNHGPVYQPPVFQPPAYQAPAYQALAPQTQGVSKEDFSAYIKANDAVMRNIASTSSSGTLPSNTTANPRSDLKAITTRSAVLLKKLPEKMGDPSKFLIPCDFSEKAKCLALADLDASINLMPLSMWNKLSLPDLSPTCMTLELADRSISCPVGVAKDVYVKVGTFHFLADFVVVDFDIDPRVPLILGRSFLKTGRALIDVFEEVMGFSDVIASGNPTPYYDLIVSTTFSTLTLFENNDFLLEDVYAFLALEDDPTSPEVNQSYLDFEGDILLLEAFLNDDPLLPLPNLGNYLPKDELKDLPPRLEYAFLEGDDKLLVIIVKDLSMEEKTALIKVLKSHKRAIAWKLSDIKGIDPEFYTHKILMEEDFEPAVQHQRRVIPKIHDVIKQEVLKLLDVGLIYPISDSPWVSPVYYVPKKGGFTVVENKDNKLIPTRLVTGWRVCIDYRKLNEATRKDHFPLLFMDQMPKRLRSMMAIFHDMIEKTMEVIVDEFSVFRNSFQSCIFHLERMLTRCEDTNLCLYWEKSHFMVKEGIVLGHKIFKEGIEVDKAKVDVITKLPHPTTVKGIRSFLGHAGFYGRKLTEAFILIAPDWDMPFELMFDASDFAIVAILWQRQDKHFRPIHYASKTMTEAESNYTTTKKEMLAAVYAFEKFWSYLIINKSFVYTDHSALKYLFAKKDSKARLLCWVLLLQEFTFKVIDTKGVENLVADHLSRLENPHQNVLDPKEINESFPLETLNLVSTRGNSSTPWFADFANYHVANFVVKGMSS</sequence>
<dbReference type="PANTHER" id="PTHR33067:SF9">
    <property type="entry name" value="RNA-DIRECTED DNA POLYMERASE"/>
    <property type="match status" value="1"/>
</dbReference>
<dbReference type="EMBL" id="BKCJ010007791">
    <property type="protein sequence ID" value="GEU79029.1"/>
    <property type="molecule type" value="Genomic_DNA"/>
</dbReference>
<dbReference type="GO" id="GO:0003964">
    <property type="term" value="F:RNA-directed DNA polymerase activity"/>
    <property type="evidence" value="ECO:0007669"/>
    <property type="project" value="UniProtKB-KW"/>
</dbReference>
<dbReference type="CDD" id="cd01647">
    <property type="entry name" value="RT_LTR"/>
    <property type="match status" value="1"/>
</dbReference>
<evidence type="ECO:0000313" key="10">
    <source>
        <dbReference type="EMBL" id="GEU79029.1"/>
    </source>
</evidence>
<keyword evidence="2" id="KW-0808">Transferase</keyword>
<evidence type="ECO:0000256" key="7">
    <source>
        <dbReference type="ARBA" id="ARBA00022918"/>
    </source>
</evidence>
<dbReference type="InterPro" id="IPR041373">
    <property type="entry name" value="RT_RNaseH"/>
</dbReference>
<evidence type="ECO:0000256" key="2">
    <source>
        <dbReference type="ARBA" id="ARBA00022679"/>
    </source>
</evidence>
<dbReference type="InterPro" id="IPR005162">
    <property type="entry name" value="Retrotrans_gag_dom"/>
</dbReference>
<evidence type="ECO:0000259" key="8">
    <source>
        <dbReference type="Pfam" id="PF03732"/>
    </source>
</evidence>
<keyword evidence="4" id="KW-0540">Nuclease</keyword>
<comment type="caution">
    <text evidence="10">The sequence shown here is derived from an EMBL/GenBank/DDBJ whole genome shotgun (WGS) entry which is preliminary data.</text>
</comment>
<protein>
    <recommendedName>
        <fullName evidence="1">RNA-directed DNA polymerase</fullName>
        <ecNumber evidence="1">2.7.7.49</ecNumber>
    </recommendedName>
</protein>
<evidence type="ECO:0000256" key="4">
    <source>
        <dbReference type="ARBA" id="ARBA00022722"/>
    </source>
</evidence>
<accession>A0A6L2N061</accession>
<dbReference type="InterPro" id="IPR043502">
    <property type="entry name" value="DNA/RNA_pol_sf"/>
</dbReference>
<dbReference type="Gene3D" id="3.10.10.10">
    <property type="entry name" value="HIV Type 1 Reverse Transcriptase, subunit A, domain 1"/>
    <property type="match status" value="1"/>
</dbReference>
<organism evidence="10">
    <name type="scientific">Tanacetum cinerariifolium</name>
    <name type="common">Dalmatian daisy</name>
    <name type="synonym">Chrysanthemum cinerariifolium</name>
    <dbReference type="NCBI Taxonomy" id="118510"/>
    <lineage>
        <taxon>Eukaryota</taxon>
        <taxon>Viridiplantae</taxon>
        <taxon>Streptophyta</taxon>
        <taxon>Embryophyta</taxon>
        <taxon>Tracheophyta</taxon>
        <taxon>Spermatophyta</taxon>
        <taxon>Magnoliopsida</taxon>
        <taxon>eudicotyledons</taxon>
        <taxon>Gunneridae</taxon>
        <taxon>Pentapetalae</taxon>
        <taxon>asterids</taxon>
        <taxon>campanulids</taxon>
        <taxon>Asterales</taxon>
        <taxon>Asteraceae</taxon>
        <taxon>Asteroideae</taxon>
        <taxon>Anthemideae</taxon>
        <taxon>Anthemidinae</taxon>
        <taxon>Tanacetum</taxon>
    </lineage>
</organism>
<evidence type="ECO:0000256" key="6">
    <source>
        <dbReference type="ARBA" id="ARBA00022801"/>
    </source>
</evidence>
<dbReference type="Gene3D" id="3.30.70.270">
    <property type="match status" value="2"/>
</dbReference>
<dbReference type="InterPro" id="IPR043128">
    <property type="entry name" value="Rev_trsase/Diguanyl_cyclase"/>
</dbReference>
<dbReference type="GO" id="GO:0004519">
    <property type="term" value="F:endonuclease activity"/>
    <property type="evidence" value="ECO:0007669"/>
    <property type="project" value="UniProtKB-KW"/>
</dbReference>
<feature type="domain" description="Retrotransposon gag" evidence="8">
    <location>
        <begin position="2"/>
        <end position="94"/>
    </location>
</feature>
<gene>
    <name evidence="10" type="ORF">Tci_051007</name>
</gene>
<proteinExistence type="predicted"/>
<evidence type="ECO:0000259" key="9">
    <source>
        <dbReference type="Pfam" id="PF17917"/>
    </source>
</evidence>
<name>A0A6L2N061_TANCI</name>
<reference evidence="10" key="1">
    <citation type="journal article" date="2019" name="Sci. Rep.">
        <title>Draft genome of Tanacetum cinerariifolium, the natural source of mosquito coil.</title>
        <authorList>
            <person name="Yamashiro T."/>
            <person name="Shiraishi A."/>
            <person name="Satake H."/>
            <person name="Nakayama K."/>
        </authorList>
    </citation>
    <scope>NUCLEOTIDE SEQUENCE</scope>
</reference>
<keyword evidence="3" id="KW-0548">Nucleotidyltransferase</keyword>
<keyword evidence="5" id="KW-0255">Endonuclease</keyword>
<dbReference type="Gene3D" id="2.40.70.10">
    <property type="entry name" value="Acid Proteases"/>
    <property type="match status" value="1"/>
</dbReference>
<dbReference type="CDD" id="cd09274">
    <property type="entry name" value="RNase_HI_RT_Ty3"/>
    <property type="match status" value="1"/>
</dbReference>
<dbReference type="InterPro" id="IPR021109">
    <property type="entry name" value="Peptidase_aspartic_dom_sf"/>
</dbReference>
<keyword evidence="6" id="KW-0378">Hydrolase</keyword>
<dbReference type="Pfam" id="PF03732">
    <property type="entry name" value="Retrotrans_gag"/>
    <property type="match status" value="1"/>
</dbReference>
<feature type="domain" description="Reverse transcriptase RNase H-like" evidence="9">
    <location>
        <begin position="1118"/>
        <end position="1221"/>
    </location>
</feature>
<dbReference type="EC" id="2.7.7.49" evidence="1"/>